<dbReference type="InterPro" id="IPR008775">
    <property type="entry name" value="Phytyl_CoA_dOase-like"/>
</dbReference>
<sequence>MTDHAGPRTASTDAPSPATQPPDTDVSQPWEDDNQAWWDWYVSLAENEDTPGELQQLDPLPDLDLPDDEAVARELRAPYELTQADRDYFAANGYIKLKGVMSPGVTLRLRYELVRILAETFETQLDGGAENRFLSAEMVWLDNPLIREYVLSPRIARICAELLNVDGVRLYHDNVLSKEPGCGRTPWHYDDHHFPLDTHDVVTAWAPAQAIPMAMGPLAFAKPIDVYKLVEAVQFDKSNTSYDRKVAEVFRDNNVAVDDSPFELGEVSFHHNLSFHTAKGNHTTRSRVILANTYYADGARVVDSPTMVSGDWQKFMPGVGPGEVAASELNPVCWPVDGRARGGPRRR</sequence>
<dbReference type="EMBL" id="NRRL01000023">
    <property type="protein sequence ID" value="MBK1668415.1"/>
    <property type="molecule type" value="Genomic_DNA"/>
</dbReference>
<protein>
    <submittedName>
        <fullName evidence="2">SnoK</fullName>
    </submittedName>
</protein>
<dbReference type="RefSeq" id="WP_200340727.1">
    <property type="nucleotide sequence ID" value="NZ_NRRL01000023.1"/>
</dbReference>
<accession>A0ABS1DDD9</accession>
<proteinExistence type="predicted"/>
<evidence type="ECO:0000313" key="2">
    <source>
        <dbReference type="EMBL" id="MBK1668415.1"/>
    </source>
</evidence>
<dbReference type="Proteomes" id="UP001296873">
    <property type="component" value="Unassembled WGS sequence"/>
</dbReference>
<name>A0ABS1DDD9_9PROT</name>
<evidence type="ECO:0000256" key="1">
    <source>
        <dbReference type="SAM" id="MobiDB-lite"/>
    </source>
</evidence>
<evidence type="ECO:0000313" key="3">
    <source>
        <dbReference type="Proteomes" id="UP001296873"/>
    </source>
</evidence>
<keyword evidence="3" id="KW-1185">Reference proteome</keyword>
<dbReference type="Pfam" id="PF05721">
    <property type="entry name" value="PhyH"/>
    <property type="match status" value="1"/>
</dbReference>
<reference evidence="2 3" key="1">
    <citation type="journal article" date="2020" name="Microorganisms">
        <title>Osmotic Adaptation and Compatible Solute Biosynthesis of Phototrophic Bacteria as Revealed from Genome Analyses.</title>
        <authorList>
            <person name="Imhoff J.F."/>
            <person name="Rahn T."/>
            <person name="Kunzel S."/>
            <person name="Keller A."/>
            <person name="Neulinger S.C."/>
        </authorList>
    </citation>
    <scope>NUCLEOTIDE SEQUENCE [LARGE SCALE GENOMIC DNA]</scope>
    <source>
        <strain evidence="2 3">DSM 9895</strain>
    </source>
</reference>
<comment type="caution">
    <text evidence="2">The sequence shown here is derived from an EMBL/GenBank/DDBJ whole genome shotgun (WGS) entry which is preliminary data.</text>
</comment>
<feature type="region of interest" description="Disordered" evidence="1">
    <location>
        <begin position="1"/>
        <end position="31"/>
    </location>
</feature>
<dbReference type="PANTHER" id="PTHR20883:SF49">
    <property type="entry name" value="PHYTANOYL-COA DIOXYGENASE"/>
    <property type="match status" value="1"/>
</dbReference>
<dbReference type="PANTHER" id="PTHR20883">
    <property type="entry name" value="PHYTANOYL-COA DIOXYGENASE DOMAIN CONTAINING 1"/>
    <property type="match status" value="1"/>
</dbReference>
<organism evidence="2 3">
    <name type="scientific">Rhodovibrio sodomensis</name>
    <dbReference type="NCBI Taxonomy" id="1088"/>
    <lineage>
        <taxon>Bacteria</taxon>
        <taxon>Pseudomonadati</taxon>
        <taxon>Pseudomonadota</taxon>
        <taxon>Alphaproteobacteria</taxon>
        <taxon>Rhodospirillales</taxon>
        <taxon>Rhodovibrionaceae</taxon>
        <taxon>Rhodovibrio</taxon>
    </lineage>
</organism>
<gene>
    <name evidence="2" type="ORF">CKO28_10245</name>
</gene>
<dbReference type="SUPFAM" id="SSF51197">
    <property type="entry name" value="Clavaminate synthase-like"/>
    <property type="match status" value="1"/>
</dbReference>
<dbReference type="Gene3D" id="2.60.120.620">
    <property type="entry name" value="q2cbj1_9rhob like domain"/>
    <property type="match status" value="1"/>
</dbReference>